<dbReference type="GO" id="GO:0008237">
    <property type="term" value="F:metallopeptidase activity"/>
    <property type="evidence" value="ECO:0007669"/>
    <property type="project" value="UniProtKB-KW"/>
</dbReference>
<dbReference type="PROSITE" id="PS50112">
    <property type="entry name" value="PAS"/>
    <property type="match status" value="1"/>
</dbReference>
<keyword evidence="3" id="KW-0482">Metalloprotease</keyword>
<sequence>MLKEENRIIPRILRDMNEGVLVLDAKGSILYLNENGRALLGKKDSPEGQKYSLAFLAEETDETNDGFHQFVLDAVYDKENAHSGEAAYKIPGGGMKYFNMTSSFLSGESGTERVGVVVVFTDITDLVHINRQRRESSTVFAVMMTCICGYLFLWSLLRFMGIEPPGWVMSIVIECISVVMFVIILKTTSFSFNDIGLRITDARKTFVPAAWITVIGTVVMVGGKVLLLRVAPGFFPEGAPFWDWSAGTVADIFYPATAVLQEFLARGVMQENLNRVFSGKHAMGMSVFVSSLAFGVMHIHYGLPYMLAASILLGALGMLYNRQRNIWGLCIIHYVLGEVATFLRYVI</sequence>
<keyword evidence="1" id="KW-0472">Membrane</keyword>
<dbReference type="Pfam" id="PF00989">
    <property type="entry name" value="PAS"/>
    <property type="match status" value="1"/>
</dbReference>
<keyword evidence="1" id="KW-0812">Transmembrane</keyword>
<feature type="transmembrane region" description="Helical" evidence="1">
    <location>
        <begin position="166"/>
        <end position="185"/>
    </location>
</feature>
<gene>
    <name evidence="3" type="ORF">H9910_04045</name>
</gene>
<accession>A0A9D2U5Q4</accession>
<dbReference type="CDD" id="cd00130">
    <property type="entry name" value="PAS"/>
    <property type="match status" value="1"/>
</dbReference>
<feature type="transmembrane region" description="Helical" evidence="1">
    <location>
        <begin position="303"/>
        <end position="320"/>
    </location>
</feature>
<evidence type="ECO:0000256" key="1">
    <source>
        <dbReference type="SAM" id="Phobius"/>
    </source>
</evidence>
<dbReference type="InterPro" id="IPR013767">
    <property type="entry name" value="PAS_fold"/>
</dbReference>
<dbReference type="EMBL" id="DWUU01000024">
    <property type="protein sequence ID" value="HJD42166.1"/>
    <property type="molecule type" value="Genomic_DNA"/>
</dbReference>
<dbReference type="SUPFAM" id="SSF55785">
    <property type="entry name" value="PYP-like sensor domain (PAS domain)"/>
    <property type="match status" value="1"/>
</dbReference>
<dbReference type="Proteomes" id="UP000823909">
    <property type="component" value="Unassembled WGS sequence"/>
</dbReference>
<feature type="transmembrane region" description="Helical" evidence="1">
    <location>
        <begin position="206"/>
        <end position="232"/>
    </location>
</feature>
<reference evidence="3" key="2">
    <citation type="submission" date="2021-04" db="EMBL/GenBank/DDBJ databases">
        <authorList>
            <person name="Gilroy R."/>
        </authorList>
    </citation>
    <scope>NUCLEOTIDE SEQUENCE</scope>
    <source>
        <strain evidence="3">ChiBcec15-3976</strain>
    </source>
</reference>
<dbReference type="GO" id="GO:0004175">
    <property type="term" value="F:endopeptidase activity"/>
    <property type="evidence" value="ECO:0007669"/>
    <property type="project" value="UniProtKB-ARBA"/>
</dbReference>
<dbReference type="InterPro" id="IPR000014">
    <property type="entry name" value="PAS"/>
</dbReference>
<evidence type="ECO:0000313" key="3">
    <source>
        <dbReference type="EMBL" id="HJD42166.1"/>
    </source>
</evidence>
<keyword evidence="3" id="KW-0378">Hydrolase</keyword>
<dbReference type="GO" id="GO:0006355">
    <property type="term" value="P:regulation of DNA-templated transcription"/>
    <property type="evidence" value="ECO:0007669"/>
    <property type="project" value="InterPro"/>
</dbReference>
<reference evidence="3" key="1">
    <citation type="journal article" date="2021" name="PeerJ">
        <title>Extensive microbial diversity within the chicken gut microbiome revealed by metagenomics and culture.</title>
        <authorList>
            <person name="Gilroy R."/>
            <person name="Ravi A."/>
            <person name="Getino M."/>
            <person name="Pursley I."/>
            <person name="Horton D.L."/>
            <person name="Alikhan N.F."/>
            <person name="Baker D."/>
            <person name="Gharbi K."/>
            <person name="Hall N."/>
            <person name="Watson M."/>
            <person name="Adriaenssens E.M."/>
            <person name="Foster-Nyarko E."/>
            <person name="Jarju S."/>
            <person name="Secka A."/>
            <person name="Antonio M."/>
            <person name="Oren A."/>
            <person name="Chaudhuri R.R."/>
            <person name="La Ragione R."/>
            <person name="Hildebrand F."/>
            <person name="Pallen M.J."/>
        </authorList>
    </citation>
    <scope>NUCLEOTIDE SEQUENCE</scope>
    <source>
        <strain evidence="3">ChiBcec15-3976</strain>
    </source>
</reference>
<name>A0A9D2U5Q4_9FIRM</name>
<dbReference type="InterPro" id="IPR003675">
    <property type="entry name" value="Rce1/LyrA-like_dom"/>
</dbReference>
<dbReference type="AlphaFoldDB" id="A0A9D2U5Q4"/>
<dbReference type="InterPro" id="IPR035965">
    <property type="entry name" value="PAS-like_dom_sf"/>
</dbReference>
<dbReference type="EC" id="3.4.24.-" evidence="3"/>
<feature type="transmembrane region" description="Helical" evidence="1">
    <location>
        <begin position="139"/>
        <end position="160"/>
    </location>
</feature>
<comment type="caution">
    <text evidence="3">The sequence shown here is derived from an EMBL/GenBank/DDBJ whole genome shotgun (WGS) entry which is preliminary data.</text>
</comment>
<dbReference type="Pfam" id="PF02517">
    <property type="entry name" value="Rce1-like"/>
    <property type="match status" value="1"/>
</dbReference>
<feature type="transmembrane region" description="Helical" evidence="1">
    <location>
        <begin position="327"/>
        <end position="346"/>
    </location>
</feature>
<organism evidence="3 4">
    <name type="scientific">Candidatus Mediterraneibacter quadrami</name>
    <dbReference type="NCBI Taxonomy" id="2838684"/>
    <lineage>
        <taxon>Bacteria</taxon>
        <taxon>Bacillati</taxon>
        <taxon>Bacillota</taxon>
        <taxon>Clostridia</taxon>
        <taxon>Lachnospirales</taxon>
        <taxon>Lachnospiraceae</taxon>
        <taxon>Mediterraneibacter</taxon>
    </lineage>
</organism>
<evidence type="ECO:0000313" key="4">
    <source>
        <dbReference type="Proteomes" id="UP000823909"/>
    </source>
</evidence>
<keyword evidence="3" id="KW-0645">Protease</keyword>
<dbReference type="GO" id="GO:0080120">
    <property type="term" value="P:CAAX-box protein maturation"/>
    <property type="evidence" value="ECO:0007669"/>
    <property type="project" value="UniProtKB-ARBA"/>
</dbReference>
<evidence type="ECO:0000259" key="2">
    <source>
        <dbReference type="PROSITE" id="PS50112"/>
    </source>
</evidence>
<proteinExistence type="predicted"/>
<keyword evidence="1" id="KW-1133">Transmembrane helix</keyword>
<dbReference type="Gene3D" id="3.30.450.20">
    <property type="entry name" value="PAS domain"/>
    <property type="match status" value="1"/>
</dbReference>
<feature type="domain" description="PAS" evidence="2">
    <location>
        <begin position="5"/>
        <end position="41"/>
    </location>
</feature>
<protein>
    <submittedName>
        <fullName evidence="3">CPBP family intramembrane metalloprotease</fullName>
        <ecNumber evidence="3">3.4.24.-</ecNumber>
    </submittedName>
</protein>